<dbReference type="EMBL" id="JABDJR010000310">
    <property type="protein sequence ID" value="NNF06661.1"/>
    <property type="molecule type" value="Genomic_DNA"/>
</dbReference>
<evidence type="ECO:0000256" key="5">
    <source>
        <dbReference type="SAM" id="MobiDB-lite"/>
    </source>
</evidence>
<evidence type="ECO:0000259" key="6">
    <source>
        <dbReference type="Pfam" id="PF04542"/>
    </source>
</evidence>
<dbReference type="InterPro" id="IPR014284">
    <property type="entry name" value="RNA_pol_sigma-70_dom"/>
</dbReference>
<dbReference type="Gene3D" id="1.10.10.10">
    <property type="entry name" value="Winged helix-like DNA-binding domain superfamily/Winged helix DNA-binding domain"/>
    <property type="match status" value="1"/>
</dbReference>
<dbReference type="PANTHER" id="PTHR43133">
    <property type="entry name" value="RNA POLYMERASE ECF-TYPE SIGMA FACTO"/>
    <property type="match status" value="1"/>
</dbReference>
<dbReference type="InterPro" id="IPR013325">
    <property type="entry name" value="RNA_pol_sigma_r2"/>
</dbReference>
<accession>A0A7Y2E7L2</accession>
<dbReference type="GO" id="GO:0016987">
    <property type="term" value="F:sigma factor activity"/>
    <property type="evidence" value="ECO:0007669"/>
    <property type="project" value="UniProtKB-KW"/>
</dbReference>
<gene>
    <name evidence="8" type="ORF">HKN21_07865</name>
</gene>
<reference evidence="8 9" key="1">
    <citation type="submission" date="2020-03" db="EMBL/GenBank/DDBJ databases">
        <title>Metabolic flexibility allows generalist bacteria to become dominant in a frequently disturbed ecosystem.</title>
        <authorList>
            <person name="Chen Y.-J."/>
            <person name="Leung P.M."/>
            <person name="Bay S.K."/>
            <person name="Hugenholtz P."/>
            <person name="Kessler A.J."/>
            <person name="Shelley G."/>
            <person name="Waite D.W."/>
            <person name="Cook P.L."/>
            <person name="Greening C."/>
        </authorList>
    </citation>
    <scope>NUCLEOTIDE SEQUENCE [LARGE SCALE GENOMIC DNA]</scope>
    <source>
        <strain evidence="8">SS_bin_28</strain>
    </source>
</reference>
<dbReference type="AlphaFoldDB" id="A0A7Y2E7L2"/>
<comment type="caution">
    <text evidence="8">The sequence shown here is derived from an EMBL/GenBank/DDBJ whole genome shotgun (WGS) entry which is preliminary data.</text>
</comment>
<dbReference type="InterPro" id="IPR013249">
    <property type="entry name" value="RNA_pol_sigma70_r4_t2"/>
</dbReference>
<dbReference type="InterPro" id="IPR007627">
    <property type="entry name" value="RNA_pol_sigma70_r2"/>
</dbReference>
<dbReference type="Pfam" id="PF08281">
    <property type="entry name" value="Sigma70_r4_2"/>
    <property type="match status" value="1"/>
</dbReference>
<dbReference type="InterPro" id="IPR039425">
    <property type="entry name" value="RNA_pol_sigma-70-like"/>
</dbReference>
<feature type="region of interest" description="Disordered" evidence="5">
    <location>
        <begin position="111"/>
        <end position="132"/>
    </location>
</feature>
<keyword evidence="3" id="KW-0731">Sigma factor</keyword>
<dbReference type="InterPro" id="IPR036388">
    <property type="entry name" value="WH-like_DNA-bd_sf"/>
</dbReference>
<dbReference type="InterPro" id="IPR013324">
    <property type="entry name" value="RNA_pol_sigma_r3/r4-like"/>
</dbReference>
<name>A0A7Y2E7L2_UNCEI</name>
<evidence type="ECO:0000256" key="4">
    <source>
        <dbReference type="ARBA" id="ARBA00023163"/>
    </source>
</evidence>
<evidence type="ECO:0000256" key="1">
    <source>
        <dbReference type="ARBA" id="ARBA00010641"/>
    </source>
</evidence>
<keyword evidence="4" id="KW-0804">Transcription</keyword>
<evidence type="ECO:0000313" key="8">
    <source>
        <dbReference type="EMBL" id="NNF06661.1"/>
    </source>
</evidence>
<evidence type="ECO:0000259" key="7">
    <source>
        <dbReference type="Pfam" id="PF08281"/>
    </source>
</evidence>
<sequence>MERRLSSHSSAKIKGATDAELVTLSKEGNNQAFGELVSRYQKTVYRIILRMVKSPDDADDLVQDTFVRANRGLKTFKEEFDFHPWLYRIAVNQSINFLNRRKRQASVDIADVPEGELEKGPAPESPMQSASRRELLDNLEEALDSLPEEQRTVFLLRVQEGLSYEEIADVMQTPKGTVMSRLARARMALRKHLK</sequence>
<dbReference type="GO" id="GO:0006352">
    <property type="term" value="P:DNA-templated transcription initiation"/>
    <property type="evidence" value="ECO:0007669"/>
    <property type="project" value="InterPro"/>
</dbReference>
<dbReference type="PANTHER" id="PTHR43133:SF51">
    <property type="entry name" value="RNA POLYMERASE SIGMA FACTOR"/>
    <property type="match status" value="1"/>
</dbReference>
<feature type="domain" description="RNA polymerase sigma-70 region 2" evidence="6">
    <location>
        <begin position="36"/>
        <end position="103"/>
    </location>
</feature>
<dbReference type="Pfam" id="PF04542">
    <property type="entry name" value="Sigma70_r2"/>
    <property type="match status" value="1"/>
</dbReference>
<comment type="similarity">
    <text evidence="1">Belongs to the sigma-70 factor family. ECF subfamily.</text>
</comment>
<dbReference type="Proteomes" id="UP000547674">
    <property type="component" value="Unassembled WGS sequence"/>
</dbReference>
<proteinExistence type="inferred from homology"/>
<dbReference type="Gene3D" id="1.10.1740.10">
    <property type="match status" value="1"/>
</dbReference>
<feature type="domain" description="RNA polymerase sigma factor 70 region 4 type 2" evidence="7">
    <location>
        <begin position="137"/>
        <end position="189"/>
    </location>
</feature>
<keyword evidence="2" id="KW-0805">Transcription regulation</keyword>
<dbReference type="SUPFAM" id="SSF88946">
    <property type="entry name" value="Sigma2 domain of RNA polymerase sigma factors"/>
    <property type="match status" value="1"/>
</dbReference>
<dbReference type="SUPFAM" id="SSF88659">
    <property type="entry name" value="Sigma3 and sigma4 domains of RNA polymerase sigma factors"/>
    <property type="match status" value="1"/>
</dbReference>
<protein>
    <submittedName>
        <fullName evidence="8">Sigma-70 family RNA polymerase sigma factor</fullName>
    </submittedName>
</protein>
<dbReference type="NCBIfam" id="TIGR02937">
    <property type="entry name" value="sigma70-ECF"/>
    <property type="match status" value="1"/>
</dbReference>
<dbReference type="CDD" id="cd06171">
    <property type="entry name" value="Sigma70_r4"/>
    <property type="match status" value="1"/>
</dbReference>
<evidence type="ECO:0000313" key="9">
    <source>
        <dbReference type="Proteomes" id="UP000547674"/>
    </source>
</evidence>
<evidence type="ECO:0000256" key="3">
    <source>
        <dbReference type="ARBA" id="ARBA00023082"/>
    </source>
</evidence>
<evidence type="ECO:0000256" key="2">
    <source>
        <dbReference type="ARBA" id="ARBA00023015"/>
    </source>
</evidence>
<dbReference type="GO" id="GO:0003677">
    <property type="term" value="F:DNA binding"/>
    <property type="evidence" value="ECO:0007669"/>
    <property type="project" value="InterPro"/>
</dbReference>
<organism evidence="8 9">
    <name type="scientific">Eiseniibacteriota bacterium</name>
    <dbReference type="NCBI Taxonomy" id="2212470"/>
    <lineage>
        <taxon>Bacteria</taxon>
        <taxon>Candidatus Eiseniibacteriota</taxon>
    </lineage>
</organism>